<feature type="compositionally biased region" description="Polar residues" evidence="1">
    <location>
        <begin position="237"/>
        <end position="254"/>
    </location>
</feature>
<protein>
    <submittedName>
        <fullName evidence="2">Uncharacterized protein</fullName>
    </submittedName>
</protein>
<accession>A0A1U7LVC3</accession>
<feature type="region of interest" description="Disordered" evidence="1">
    <location>
        <begin position="226"/>
        <end position="279"/>
    </location>
</feature>
<dbReference type="EMBL" id="LXFE01000157">
    <property type="protein sequence ID" value="OLL26625.1"/>
    <property type="molecule type" value="Genomic_DNA"/>
</dbReference>
<gene>
    <name evidence="2" type="ORF">NEOLI_000077</name>
</gene>
<name>A0A1U7LVC3_NEOID</name>
<comment type="caution">
    <text evidence="2">The sequence shown here is derived from an EMBL/GenBank/DDBJ whole genome shotgun (WGS) entry which is preliminary data.</text>
</comment>
<feature type="compositionally biased region" description="Polar residues" evidence="1">
    <location>
        <begin position="141"/>
        <end position="159"/>
    </location>
</feature>
<proteinExistence type="predicted"/>
<reference evidence="2 3" key="1">
    <citation type="submission" date="2016-04" db="EMBL/GenBank/DDBJ databases">
        <title>Evolutionary innovation and constraint leading to complex multicellularity in the Ascomycota.</title>
        <authorList>
            <person name="Cisse O."/>
            <person name="Nguyen A."/>
            <person name="Hewitt D.A."/>
            <person name="Jedd G."/>
            <person name="Stajich J.E."/>
        </authorList>
    </citation>
    <scope>NUCLEOTIDE SEQUENCE [LARGE SCALE GENOMIC DNA]</scope>
    <source>
        <strain evidence="2 3">DAH-3</strain>
    </source>
</reference>
<evidence type="ECO:0000256" key="1">
    <source>
        <dbReference type="SAM" id="MobiDB-lite"/>
    </source>
</evidence>
<evidence type="ECO:0000313" key="2">
    <source>
        <dbReference type="EMBL" id="OLL26625.1"/>
    </source>
</evidence>
<feature type="compositionally biased region" description="Basic and acidic residues" evidence="1">
    <location>
        <begin position="31"/>
        <end position="40"/>
    </location>
</feature>
<evidence type="ECO:0000313" key="3">
    <source>
        <dbReference type="Proteomes" id="UP000186594"/>
    </source>
</evidence>
<feature type="region of interest" description="Disordered" evidence="1">
    <location>
        <begin position="1"/>
        <end position="56"/>
    </location>
</feature>
<dbReference type="Proteomes" id="UP000186594">
    <property type="component" value="Unassembled WGS sequence"/>
</dbReference>
<organism evidence="2 3">
    <name type="scientific">Neolecta irregularis (strain DAH-3)</name>
    <dbReference type="NCBI Taxonomy" id="1198029"/>
    <lineage>
        <taxon>Eukaryota</taxon>
        <taxon>Fungi</taxon>
        <taxon>Dikarya</taxon>
        <taxon>Ascomycota</taxon>
        <taxon>Taphrinomycotina</taxon>
        <taxon>Neolectales</taxon>
        <taxon>Neolectaceae</taxon>
        <taxon>Neolecta</taxon>
    </lineage>
</organism>
<sequence length="367" mass="41746">MTFRFQPVSGARPFISSSRTPRQPQPIAKPDTLENFEKPADPTLPSMGPSMGSAQHNEEHLFSKSTHNKDSHNQSLDIAALHGAREITMDKPFFRIYPGQSSLNDFRREPVRIGTPTSQLTNGAYNAHIQEMTPPHGNQRVFKSSQDCNEGSYDWQSSQSDKHDSLATEIQGDAKPQTEIEIKRTIDQPLLHDSSLEQEGDIQSPSCPNSNTQIPQEREILSQGETDLGNPFHESDSYNLPSLSQLRPSTSYKSSQHDKERENLTQNPTNEGYQPSSFSSYDLERTRNRLWGHECGRMGRSWHADFTTKVDSGFFRLSRKKAIVMKQIQSIVEERREFLRIREAALRKNARDVKEKGVRMIEEFSGL</sequence>
<keyword evidence="3" id="KW-1185">Reference proteome</keyword>
<dbReference type="AlphaFoldDB" id="A0A1U7LVC3"/>
<feature type="compositionally biased region" description="Polar residues" evidence="1">
    <location>
        <begin position="264"/>
        <end position="279"/>
    </location>
</feature>
<feature type="region of interest" description="Disordered" evidence="1">
    <location>
        <begin position="131"/>
        <end position="164"/>
    </location>
</feature>